<protein>
    <submittedName>
        <fullName evidence="4">Serine protease</fullName>
    </submittedName>
</protein>
<keyword evidence="4" id="KW-0645">Protease</keyword>
<dbReference type="Pfam" id="PF00089">
    <property type="entry name" value="Trypsin"/>
    <property type="match status" value="1"/>
</dbReference>
<reference evidence="4 5" key="1">
    <citation type="journal article" date="2018" name="Appl. Microbiol. Biotechnol.">
        <title>Co-cultivation of the strictly anaerobic methanogen Methanosarcina barkeri with aerobic methanotrophs in an oxygen-limited membrane bioreactor.</title>
        <authorList>
            <person name="In 't Zandt M.H."/>
            <person name="van den Bosch T.J.M."/>
            <person name="Rijkers R."/>
            <person name="van Kessel M.A.H.J."/>
            <person name="Jetten M.S.M."/>
            <person name="Welte C.U."/>
        </authorList>
    </citation>
    <scope>NUCLEOTIDE SEQUENCE [LARGE SCALE GENOMIC DNA]</scope>
    <source>
        <strain evidence="4 5">DSM 17706</strain>
    </source>
</reference>
<dbReference type="InterPro" id="IPR043504">
    <property type="entry name" value="Peptidase_S1_PA_chymotrypsin"/>
</dbReference>
<feature type="chain" id="PRO_5015625937" evidence="2">
    <location>
        <begin position="28"/>
        <end position="314"/>
    </location>
</feature>
<dbReference type="GO" id="GO:0004252">
    <property type="term" value="F:serine-type endopeptidase activity"/>
    <property type="evidence" value="ECO:0007669"/>
    <property type="project" value="InterPro"/>
</dbReference>
<proteinExistence type="predicted"/>
<evidence type="ECO:0000259" key="3">
    <source>
        <dbReference type="Pfam" id="PF00089"/>
    </source>
</evidence>
<dbReference type="RefSeq" id="WP_108918315.1">
    <property type="nucleotide sequence ID" value="NZ_BGJY01000010.1"/>
</dbReference>
<dbReference type="OrthoDB" id="8453368at2"/>
<dbReference type="InterPro" id="IPR009003">
    <property type="entry name" value="Peptidase_S1_PA"/>
</dbReference>
<feature type="compositionally biased region" description="Basic and acidic residues" evidence="1">
    <location>
        <begin position="301"/>
        <end position="314"/>
    </location>
</feature>
<dbReference type="GO" id="GO:0006508">
    <property type="term" value="P:proteolysis"/>
    <property type="evidence" value="ECO:0007669"/>
    <property type="project" value="UniProtKB-KW"/>
</dbReference>
<organism evidence="4 5">
    <name type="scientific">Methylosinus sporium</name>
    <dbReference type="NCBI Taxonomy" id="428"/>
    <lineage>
        <taxon>Bacteria</taxon>
        <taxon>Pseudomonadati</taxon>
        <taxon>Pseudomonadota</taxon>
        <taxon>Alphaproteobacteria</taxon>
        <taxon>Hyphomicrobiales</taxon>
        <taxon>Methylocystaceae</taxon>
        <taxon>Methylosinus</taxon>
    </lineage>
</organism>
<feature type="compositionally biased region" description="Low complexity" evidence="1">
    <location>
        <begin position="285"/>
        <end position="300"/>
    </location>
</feature>
<dbReference type="InterPro" id="IPR001254">
    <property type="entry name" value="Trypsin_dom"/>
</dbReference>
<feature type="region of interest" description="Disordered" evidence="1">
    <location>
        <begin position="285"/>
        <end position="314"/>
    </location>
</feature>
<feature type="domain" description="Peptidase S1" evidence="3">
    <location>
        <begin position="76"/>
        <end position="241"/>
    </location>
</feature>
<comment type="caution">
    <text evidence="4">The sequence shown here is derived from an EMBL/GenBank/DDBJ whole genome shotgun (WGS) entry which is preliminary data.</text>
</comment>
<gene>
    <name evidence="4" type="ORF">C5689_16310</name>
</gene>
<keyword evidence="2" id="KW-0732">Signal</keyword>
<dbReference type="Proteomes" id="UP000245137">
    <property type="component" value="Unassembled WGS sequence"/>
</dbReference>
<keyword evidence="4" id="KW-0378">Hydrolase</keyword>
<evidence type="ECO:0000256" key="1">
    <source>
        <dbReference type="SAM" id="MobiDB-lite"/>
    </source>
</evidence>
<keyword evidence="5" id="KW-1185">Reference proteome</keyword>
<evidence type="ECO:0000313" key="4">
    <source>
        <dbReference type="EMBL" id="PWB92797.1"/>
    </source>
</evidence>
<dbReference type="EMBL" id="PUIV01000036">
    <property type="protein sequence ID" value="PWB92797.1"/>
    <property type="molecule type" value="Genomic_DNA"/>
</dbReference>
<name>A0A2U1SMF5_METSR</name>
<sequence>MKNVEYRLFAAALCLAAAPLSSSTAEAGVTQQVKFSAAARLEPTKVLVLGSERRANADQYAARQKLDAGALKQSHAASGLIQCGRAHGAGQLTLANNVITTAAHVFYDERGAKRARSCQFVTEVEGKKRRIAIDMTSIVAGSAKPYAVKAINDWAVARLTQPLDDVKPYGLADQIAVEQTVEFVSRGHSDWRDAETMSFESCRLRAQTNQLKGGAREFAFDCGTGDGASGGAVLAGERHADLGAILVGWRSNDPSHVGPYSTTNYNFVVSVEGVFRQAVLAAAGQDAPPATASAAPAGDKAAAERDQRRSAGRD</sequence>
<dbReference type="Gene3D" id="2.40.10.10">
    <property type="entry name" value="Trypsin-like serine proteases"/>
    <property type="match status" value="2"/>
</dbReference>
<evidence type="ECO:0000256" key="2">
    <source>
        <dbReference type="SAM" id="SignalP"/>
    </source>
</evidence>
<accession>A0A2U1SMF5</accession>
<dbReference type="SUPFAM" id="SSF50494">
    <property type="entry name" value="Trypsin-like serine proteases"/>
    <property type="match status" value="1"/>
</dbReference>
<dbReference type="AlphaFoldDB" id="A0A2U1SMF5"/>
<feature type="signal peptide" evidence="2">
    <location>
        <begin position="1"/>
        <end position="27"/>
    </location>
</feature>
<evidence type="ECO:0000313" key="5">
    <source>
        <dbReference type="Proteomes" id="UP000245137"/>
    </source>
</evidence>